<feature type="transmembrane region" description="Helical" evidence="7">
    <location>
        <begin position="83"/>
        <end position="100"/>
    </location>
</feature>
<accession>A0A829YCK9</accession>
<keyword evidence="10" id="KW-1185">Reference proteome</keyword>
<feature type="domain" description="MotA/TolQ/ExbB proton channel" evidence="8">
    <location>
        <begin position="153"/>
        <end position="261"/>
    </location>
</feature>
<evidence type="ECO:0000256" key="1">
    <source>
        <dbReference type="ARBA" id="ARBA00004651"/>
    </source>
</evidence>
<keyword evidence="3 7" id="KW-0812">Transmembrane</keyword>
<evidence type="ECO:0000256" key="4">
    <source>
        <dbReference type="ARBA" id="ARBA00022989"/>
    </source>
</evidence>
<evidence type="ECO:0000256" key="6">
    <source>
        <dbReference type="RuleBase" id="RU004057"/>
    </source>
</evidence>
<sequence>MVTAAAPAPRSSRTVTYPSEFVVTLVALIATIVVVHALYVSWIIPNGDELVATEQARMKADKDYVPERSFYLTINAPEQEIEIIHFIWALLILGYKAVLIRRERKLLERELIHVPEGIKVLPEDAKDYSRQLEAVPAEEKGSLVVRALQRTLDRFASTRSIRDSAETSKAVCDSEADRLDSGLAMIRYIAWAIPAIGFIGTVRHIGDALLQAHKAVTGDISGVTSGLGIAFNATFVALLLTLILMFFLHQLQQAQEQFVHDTDHWIDQHLIRHMQVR</sequence>
<dbReference type="PANTHER" id="PTHR30625">
    <property type="entry name" value="PROTEIN TOLQ"/>
    <property type="match status" value="1"/>
</dbReference>
<dbReference type="GO" id="GO:0017038">
    <property type="term" value="P:protein import"/>
    <property type="evidence" value="ECO:0007669"/>
    <property type="project" value="TreeGrafter"/>
</dbReference>
<reference evidence="10" key="1">
    <citation type="submission" date="2020-01" db="EMBL/GenBank/DDBJ databases">
        <title>'Steroidobacter agaridevorans' sp. nov., agar-degrading bacteria isolated from rhizosphere soils.</title>
        <authorList>
            <person name="Ikenaga M."/>
            <person name="Kataoka M."/>
            <person name="Murouchi A."/>
            <person name="Katsuragi S."/>
            <person name="Sakai M."/>
        </authorList>
    </citation>
    <scope>NUCLEOTIDE SEQUENCE [LARGE SCALE GENOMIC DNA]</scope>
    <source>
        <strain evidence="10">YU21-B</strain>
    </source>
</reference>
<dbReference type="InterPro" id="IPR002898">
    <property type="entry name" value="MotA_ExbB_proton_chnl"/>
</dbReference>
<dbReference type="RefSeq" id="WP_161812682.1">
    <property type="nucleotide sequence ID" value="NZ_BLJN01000003.1"/>
</dbReference>
<organism evidence="9 10">
    <name type="scientific">Steroidobacter agaridevorans</name>
    <dbReference type="NCBI Taxonomy" id="2695856"/>
    <lineage>
        <taxon>Bacteria</taxon>
        <taxon>Pseudomonadati</taxon>
        <taxon>Pseudomonadota</taxon>
        <taxon>Gammaproteobacteria</taxon>
        <taxon>Steroidobacterales</taxon>
        <taxon>Steroidobacteraceae</taxon>
        <taxon>Steroidobacter</taxon>
    </lineage>
</organism>
<evidence type="ECO:0000256" key="7">
    <source>
        <dbReference type="SAM" id="Phobius"/>
    </source>
</evidence>
<proteinExistence type="inferred from homology"/>
<name>A0A829YCK9_9GAMM</name>
<dbReference type="PANTHER" id="PTHR30625:SF11">
    <property type="entry name" value="MOTA_TOLQ_EXBB PROTON CHANNEL DOMAIN-CONTAINING PROTEIN"/>
    <property type="match status" value="1"/>
</dbReference>
<protein>
    <recommendedName>
        <fullName evidence="8">MotA/TolQ/ExbB proton channel domain-containing protein</fullName>
    </recommendedName>
</protein>
<evidence type="ECO:0000256" key="2">
    <source>
        <dbReference type="ARBA" id="ARBA00022475"/>
    </source>
</evidence>
<evidence type="ECO:0000313" key="10">
    <source>
        <dbReference type="Proteomes" id="UP000445000"/>
    </source>
</evidence>
<feature type="transmembrane region" description="Helical" evidence="7">
    <location>
        <begin position="188"/>
        <end position="206"/>
    </location>
</feature>
<keyword evidence="6" id="KW-0653">Protein transport</keyword>
<feature type="transmembrane region" description="Helical" evidence="7">
    <location>
        <begin position="21"/>
        <end position="44"/>
    </location>
</feature>
<comment type="caution">
    <text evidence="9">The sequence shown here is derived from an EMBL/GenBank/DDBJ whole genome shotgun (WGS) entry which is preliminary data.</text>
</comment>
<gene>
    <name evidence="9" type="ORF">GCM10011487_29750</name>
</gene>
<dbReference type="Proteomes" id="UP000445000">
    <property type="component" value="Unassembled WGS sequence"/>
</dbReference>
<evidence type="ECO:0000313" key="9">
    <source>
        <dbReference type="EMBL" id="GFE80975.1"/>
    </source>
</evidence>
<feature type="transmembrane region" description="Helical" evidence="7">
    <location>
        <begin position="226"/>
        <end position="248"/>
    </location>
</feature>
<keyword evidence="4 7" id="KW-1133">Transmembrane helix</keyword>
<dbReference type="AlphaFoldDB" id="A0A829YCK9"/>
<dbReference type="GO" id="GO:0005886">
    <property type="term" value="C:plasma membrane"/>
    <property type="evidence" value="ECO:0007669"/>
    <property type="project" value="UniProtKB-SubCell"/>
</dbReference>
<keyword evidence="6" id="KW-0813">Transport</keyword>
<evidence type="ECO:0000256" key="5">
    <source>
        <dbReference type="ARBA" id="ARBA00023136"/>
    </source>
</evidence>
<keyword evidence="2" id="KW-1003">Cell membrane</keyword>
<dbReference type="InterPro" id="IPR050790">
    <property type="entry name" value="ExbB/TolQ_transport"/>
</dbReference>
<comment type="similarity">
    <text evidence="6">Belongs to the exbB/tolQ family.</text>
</comment>
<comment type="subcellular location">
    <subcellularLocation>
        <location evidence="1">Cell membrane</location>
        <topology evidence="1">Multi-pass membrane protein</topology>
    </subcellularLocation>
    <subcellularLocation>
        <location evidence="6">Membrane</location>
        <topology evidence="6">Multi-pass membrane protein</topology>
    </subcellularLocation>
</comment>
<keyword evidence="5 7" id="KW-0472">Membrane</keyword>
<dbReference type="EMBL" id="BLJN01000003">
    <property type="protein sequence ID" value="GFE80975.1"/>
    <property type="molecule type" value="Genomic_DNA"/>
</dbReference>
<evidence type="ECO:0000256" key="3">
    <source>
        <dbReference type="ARBA" id="ARBA00022692"/>
    </source>
</evidence>
<evidence type="ECO:0000259" key="8">
    <source>
        <dbReference type="Pfam" id="PF01618"/>
    </source>
</evidence>
<dbReference type="Pfam" id="PF01618">
    <property type="entry name" value="MotA_ExbB"/>
    <property type="match status" value="1"/>
</dbReference>